<dbReference type="PANTHER" id="PTHR12697">
    <property type="entry name" value="PBS LYASE HEAT-LIKE PROTEIN"/>
    <property type="match status" value="1"/>
</dbReference>
<dbReference type="AlphaFoldDB" id="A0A553STA9"/>
<gene>
    <name evidence="1" type="ORF">CEQ21_04585</name>
</gene>
<organism evidence="1 2">
    <name type="scientific">Niallia circulans</name>
    <name type="common">Bacillus circulans</name>
    <dbReference type="NCBI Taxonomy" id="1397"/>
    <lineage>
        <taxon>Bacteria</taxon>
        <taxon>Bacillati</taxon>
        <taxon>Bacillota</taxon>
        <taxon>Bacilli</taxon>
        <taxon>Bacillales</taxon>
        <taxon>Bacillaceae</taxon>
        <taxon>Niallia</taxon>
    </lineage>
</organism>
<dbReference type="InterPro" id="IPR004155">
    <property type="entry name" value="PBS_lyase_HEAT"/>
</dbReference>
<evidence type="ECO:0000313" key="2">
    <source>
        <dbReference type="Proteomes" id="UP000319837"/>
    </source>
</evidence>
<dbReference type="Pfam" id="PF13646">
    <property type="entry name" value="HEAT_2"/>
    <property type="match status" value="1"/>
</dbReference>
<dbReference type="SUPFAM" id="SSF48371">
    <property type="entry name" value="ARM repeat"/>
    <property type="match status" value="1"/>
</dbReference>
<dbReference type="Proteomes" id="UP000319837">
    <property type="component" value="Unassembled WGS sequence"/>
</dbReference>
<sequence length="312" mass="35383">MMNQIQLQYLINEMDGADTIYNEADGTYTSEGAPSWNAYRKAEALTDTNCISYLIDMFKTSNKESVKRNIYFALGCLGANTGDKRVVDFLLKQLDKETNKHTLERILMSIEEQEVIPDAASIIKCLDDERWLVRHSAISALGKFKSTDVVEDALIEVIRKSQDEYDLYYALGSLSNMGSAKSIPYILPLLTNTKGEVRRSAVCALASLGGAAYLSHYIEALGDRSPHVKSYALLAIKNHGDETAIDVVYKRVKTVLSKKRKIDSDELVPAFEFLSKYKDYDNKVQKLLEWIKIKKWDFLSDREKEGFRKSTN</sequence>
<dbReference type="GO" id="GO:0016491">
    <property type="term" value="F:oxidoreductase activity"/>
    <property type="evidence" value="ECO:0007669"/>
    <property type="project" value="TreeGrafter"/>
</dbReference>
<dbReference type="InterPro" id="IPR016024">
    <property type="entry name" value="ARM-type_fold"/>
</dbReference>
<accession>A0A553STA9</accession>
<evidence type="ECO:0000313" key="1">
    <source>
        <dbReference type="EMBL" id="TRZ40222.1"/>
    </source>
</evidence>
<name>A0A553STA9_NIACI</name>
<dbReference type="PANTHER" id="PTHR12697:SF5">
    <property type="entry name" value="DEOXYHYPUSINE HYDROXYLASE"/>
    <property type="match status" value="1"/>
</dbReference>
<dbReference type="EMBL" id="RIBP01000001">
    <property type="protein sequence ID" value="TRZ40222.1"/>
    <property type="molecule type" value="Genomic_DNA"/>
</dbReference>
<comment type="caution">
    <text evidence="1">The sequence shown here is derived from an EMBL/GenBank/DDBJ whole genome shotgun (WGS) entry which is preliminary data.</text>
</comment>
<dbReference type="Gene3D" id="1.25.10.10">
    <property type="entry name" value="Leucine-rich Repeat Variant"/>
    <property type="match status" value="1"/>
</dbReference>
<dbReference type="InterPro" id="IPR011989">
    <property type="entry name" value="ARM-like"/>
</dbReference>
<dbReference type="RefSeq" id="WP_185763624.1">
    <property type="nucleotide sequence ID" value="NZ_RIBP01000001.1"/>
</dbReference>
<reference evidence="2" key="1">
    <citation type="submission" date="2018-10" db="EMBL/GenBank/DDBJ databases">
        <title>FDA dAtabase for Regulatory Grade micrObial Sequences (FDA-ARGOS): Supporting development and validation of Infectious Disease Dx tests.</title>
        <authorList>
            <person name="Minogue T."/>
            <person name="Wolcott M."/>
            <person name="Wasieloski L."/>
            <person name="Aguilar W."/>
            <person name="Moore D."/>
            <person name="Tallon L."/>
            <person name="Sadzewicz L."/>
            <person name="Sengamalay N."/>
            <person name="Ott S."/>
            <person name="Godinez A."/>
            <person name="Nagaraj S."/>
            <person name="Vavikolanu K."/>
            <person name="Vyas G."/>
            <person name="Nadendla S."/>
            <person name="George J."/>
            <person name="Sichtig H."/>
        </authorList>
    </citation>
    <scope>NUCLEOTIDE SEQUENCE [LARGE SCALE GENOMIC DNA]</scope>
    <source>
        <strain evidence="2">FDAARGOS_343</strain>
    </source>
</reference>
<protein>
    <submittedName>
        <fullName evidence="1">HEAT repeat domain-containing protein</fullName>
    </submittedName>
</protein>
<proteinExistence type="predicted"/>
<dbReference type="SMART" id="SM00567">
    <property type="entry name" value="EZ_HEAT"/>
    <property type="match status" value="4"/>
</dbReference>